<organism evidence="1 2">
    <name type="scientific">Brevibacillus brevis (strain 47 / JCM 6285 / NBRC 100599)</name>
    <dbReference type="NCBI Taxonomy" id="358681"/>
    <lineage>
        <taxon>Bacteria</taxon>
        <taxon>Bacillati</taxon>
        <taxon>Bacillota</taxon>
        <taxon>Bacilli</taxon>
        <taxon>Bacillales</taxon>
        <taxon>Paenibacillaceae</taxon>
        <taxon>Brevibacillus</taxon>
    </lineage>
</organism>
<dbReference type="EMBL" id="AP008955">
    <property type="protein sequence ID" value="BAH44532.1"/>
    <property type="molecule type" value="Genomic_DNA"/>
</dbReference>
<reference evidence="1 2" key="1">
    <citation type="submission" date="2005-03" db="EMBL/GenBank/DDBJ databases">
        <title>Brevibacillus brevis strain 47, complete genome.</title>
        <authorList>
            <person name="Hosoyama A."/>
            <person name="Yamada R."/>
            <person name="Hongo Y."/>
            <person name="Terui Y."/>
            <person name="Ankai A."/>
            <person name="Masuyama W."/>
            <person name="Sekiguchi M."/>
            <person name="Takeda T."/>
            <person name="Asano K."/>
            <person name="Ohji S."/>
            <person name="Ichikawa N."/>
            <person name="Narita S."/>
            <person name="Aoki N."/>
            <person name="Miura H."/>
            <person name="Matsushita S."/>
            <person name="Sekigawa T."/>
            <person name="Yamagata H."/>
            <person name="Yoshikawa H."/>
            <person name="Udaka S."/>
            <person name="Tanikawa S."/>
            <person name="Fujita N."/>
        </authorList>
    </citation>
    <scope>NUCLEOTIDE SEQUENCE [LARGE SCALE GENOMIC DNA]</scope>
    <source>
        <strain evidence="2">47 / JCM 6285 / NBRC 100599</strain>
    </source>
</reference>
<dbReference type="HOGENOM" id="CLU_1966354_0_0_9"/>
<evidence type="ECO:0000313" key="1">
    <source>
        <dbReference type="EMBL" id="BAH44532.1"/>
    </source>
</evidence>
<dbReference type="STRING" id="358681.BBR47_35550"/>
<evidence type="ECO:0000313" key="2">
    <source>
        <dbReference type="Proteomes" id="UP000001877"/>
    </source>
</evidence>
<dbReference type="KEGG" id="bbe:BBR47_35550"/>
<proteinExistence type="predicted"/>
<protein>
    <submittedName>
        <fullName evidence="1">Uncharacterized protein</fullName>
    </submittedName>
</protein>
<dbReference type="InterPro" id="IPR028985">
    <property type="entry name" value="Bacillus_phage_prot-like"/>
</dbReference>
<dbReference type="Proteomes" id="UP000001877">
    <property type="component" value="Chromosome"/>
</dbReference>
<dbReference type="Gene3D" id="3.30.2120.10">
    <property type="entry name" value="Bacillus phage protein-like"/>
    <property type="match status" value="1"/>
</dbReference>
<dbReference type="AlphaFoldDB" id="C0ZFH3"/>
<name>C0ZFH3_BREBN</name>
<dbReference type="RefSeq" id="WP_015891829.1">
    <property type="nucleotide sequence ID" value="NC_012491.1"/>
</dbReference>
<sequence>MQAGRKLDGKVAVELGWQWGDTGRGFEALLPPENDPRYNRALYGPFHFDKDGYLETMPHYSTSWNGMGEMIEEARQQFMYLDLIPQENGYTCEAKINTGFVVDSATEKEAPYAVTRAFLKANGVHLT</sequence>
<accession>C0ZFH3</accession>
<keyword evidence="2" id="KW-1185">Reference proteome</keyword>
<gene>
    <name evidence="1" type="ordered locus">BBR47_35550</name>
</gene>